<feature type="compositionally biased region" description="Polar residues" evidence="3">
    <location>
        <begin position="32"/>
        <end position="46"/>
    </location>
</feature>
<dbReference type="OrthoDB" id="25896at2759"/>
<dbReference type="OMA" id="CSARNND"/>
<dbReference type="EMBL" id="CP003008">
    <property type="protein sequence ID" value="AEO61473.1"/>
    <property type="molecule type" value="Genomic_DNA"/>
</dbReference>
<sequence length="409" mass="43018">MSQPARPPIPLQMEGGRAQPGSLMHRRETPSTREASTAAPSFTGITGASGHRNFEFTFDSAVRPRIVAAPTSPSTGGLWGRAYLAGQGQLHFEASPRMEDWLGKLQALSLGRREEEEAMPAIRQRGSTTDEDTVHDAHENARAGGKRSAPLPADEDETGAPNQPARKRSRISAVLQRTFPRLGRPRAATTGAIITTTTGNGSSSGSRSSSGSSIPALLAAPSGTSPSAPLLSHLVDAGGTAAELSSSSPASATTAQQRVQVSGSRTVKVCLVGDSGAGKTALFNRLAGRPFVPTSTSLVPDFSFVTVRAHDGSTVNVELWDFPGIVAGARPGPLLSTFFHAAIICFSLESKDNLRNVADVWKPKLNACLHDQFIFVLGLKRDLRPAFPALNLSFLPTAEPATAEMVSPA</sequence>
<dbReference type="InterPro" id="IPR001806">
    <property type="entry name" value="Small_GTPase"/>
</dbReference>
<dbReference type="GeneID" id="11506847"/>
<dbReference type="RefSeq" id="XP_003666718.1">
    <property type="nucleotide sequence ID" value="XM_003666670.1"/>
</dbReference>
<dbReference type="Pfam" id="PF00071">
    <property type="entry name" value="Ras"/>
    <property type="match status" value="1"/>
</dbReference>
<feature type="compositionally biased region" description="Basic and acidic residues" evidence="3">
    <location>
        <begin position="132"/>
        <end position="141"/>
    </location>
</feature>
<evidence type="ECO:0000256" key="3">
    <source>
        <dbReference type="SAM" id="MobiDB-lite"/>
    </source>
</evidence>
<dbReference type="InterPro" id="IPR003578">
    <property type="entry name" value="Small_GTPase_Rho"/>
</dbReference>
<protein>
    <submittedName>
        <fullName evidence="4">Uncharacterized protein</fullName>
    </submittedName>
</protein>
<dbReference type="STRING" id="573729.G2QPG0"/>
<dbReference type="Proteomes" id="UP000007322">
    <property type="component" value="Chromosome 7"/>
</dbReference>
<organism evidence="4 5">
    <name type="scientific">Thermothelomyces thermophilus (strain ATCC 42464 / BCRC 31852 / DSM 1799)</name>
    <name type="common">Sporotrichum thermophile</name>
    <dbReference type="NCBI Taxonomy" id="573729"/>
    <lineage>
        <taxon>Eukaryota</taxon>
        <taxon>Fungi</taxon>
        <taxon>Dikarya</taxon>
        <taxon>Ascomycota</taxon>
        <taxon>Pezizomycotina</taxon>
        <taxon>Sordariomycetes</taxon>
        <taxon>Sordariomycetidae</taxon>
        <taxon>Sordariales</taxon>
        <taxon>Chaetomiaceae</taxon>
        <taxon>Thermothelomyces</taxon>
    </lineage>
</organism>
<dbReference type="GO" id="GO:0007264">
    <property type="term" value="P:small GTPase-mediated signal transduction"/>
    <property type="evidence" value="ECO:0007669"/>
    <property type="project" value="InterPro"/>
</dbReference>
<reference evidence="4 5" key="1">
    <citation type="journal article" date="2011" name="Nat. Biotechnol.">
        <title>Comparative genomic analysis of the thermophilic biomass-degrading fungi Myceliophthora thermophila and Thielavia terrestris.</title>
        <authorList>
            <person name="Berka R.M."/>
            <person name="Grigoriev I.V."/>
            <person name="Otillar R."/>
            <person name="Salamov A."/>
            <person name="Grimwood J."/>
            <person name="Reid I."/>
            <person name="Ishmael N."/>
            <person name="John T."/>
            <person name="Darmond C."/>
            <person name="Moisan M.-C."/>
            <person name="Henrissat B."/>
            <person name="Coutinho P.M."/>
            <person name="Lombard V."/>
            <person name="Natvig D.O."/>
            <person name="Lindquist E."/>
            <person name="Schmutz J."/>
            <person name="Lucas S."/>
            <person name="Harris P."/>
            <person name="Powlowski J."/>
            <person name="Bellemare A."/>
            <person name="Taylor D."/>
            <person name="Butler G."/>
            <person name="de Vries R.P."/>
            <person name="Allijn I.E."/>
            <person name="van den Brink J."/>
            <person name="Ushinsky S."/>
            <person name="Storms R."/>
            <person name="Powell A.J."/>
            <person name="Paulsen I.T."/>
            <person name="Elbourne L.D.H."/>
            <person name="Baker S.E."/>
            <person name="Magnuson J."/>
            <person name="LaBoissiere S."/>
            <person name="Clutterbuck A.J."/>
            <person name="Martinez D."/>
            <person name="Wogulis M."/>
            <person name="de Leon A.L."/>
            <person name="Rey M.W."/>
            <person name="Tsang A."/>
        </authorList>
    </citation>
    <scope>NUCLEOTIDE SEQUENCE [LARGE SCALE GENOMIC DNA]</scope>
    <source>
        <strain evidence="5">ATCC 42464 / BCRC 31852 / DSM 1799</strain>
    </source>
</reference>
<evidence type="ECO:0000313" key="5">
    <source>
        <dbReference type="Proteomes" id="UP000007322"/>
    </source>
</evidence>
<dbReference type="GO" id="GO:0005525">
    <property type="term" value="F:GTP binding"/>
    <property type="evidence" value="ECO:0007669"/>
    <property type="project" value="UniProtKB-KW"/>
</dbReference>
<evidence type="ECO:0000313" key="4">
    <source>
        <dbReference type="EMBL" id="AEO61473.1"/>
    </source>
</evidence>
<name>G2QPG0_THET4</name>
<feature type="compositionally biased region" description="Pro residues" evidence="3">
    <location>
        <begin position="1"/>
        <end position="10"/>
    </location>
</feature>
<dbReference type="HOGENOM" id="CLU_672981_0_0_1"/>
<dbReference type="VEuPathDB" id="FungiDB:MYCTH_2311655"/>
<keyword evidence="5" id="KW-1185">Reference proteome</keyword>
<gene>
    <name evidence="4" type="ORF">MYCTH_2311655</name>
</gene>
<feature type="compositionally biased region" description="Low complexity" evidence="3">
    <location>
        <begin position="185"/>
        <end position="223"/>
    </location>
</feature>
<dbReference type="PANTHER" id="PTHR24072">
    <property type="entry name" value="RHO FAMILY GTPASE"/>
    <property type="match status" value="1"/>
</dbReference>
<feature type="region of interest" description="Disordered" evidence="3">
    <location>
        <begin position="1"/>
        <end position="50"/>
    </location>
</feature>
<keyword evidence="2" id="KW-0342">GTP-binding</keyword>
<evidence type="ECO:0000256" key="1">
    <source>
        <dbReference type="ARBA" id="ARBA00022741"/>
    </source>
</evidence>
<dbReference type="KEGG" id="mtm:MYCTH_2311655"/>
<dbReference type="GO" id="GO:0003924">
    <property type="term" value="F:GTPase activity"/>
    <property type="evidence" value="ECO:0007669"/>
    <property type="project" value="InterPro"/>
</dbReference>
<dbReference type="eggNOG" id="KOG0393">
    <property type="taxonomic scope" value="Eukaryota"/>
</dbReference>
<dbReference type="Gene3D" id="3.40.50.300">
    <property type="entry name" value="P-loop containing nucleotide triphosphate hydrolases"/>
    <property type="match status" value="1"/>
</dbReference>
<proteinExistence type="predicted"/>
<dbReference type="AlphaFoldDB" id="G2QPG0"/>
<feature type="region of interest" description="Disordered" evidence="3">
    <location>
        <begin position="112"/>
        <end position="223"/>
    </location>
</feature>
<evidence type="ECO:0000256" key="2">
    <source>
        <dbReference type="ARBA" id="ARBA00023134"/>
    </source>
</evidence>
<accession>G2QPG0</accession>
<keyword evidence="1" id="KW-0547">Nucleotide-binding</keyword>
<dbReference type="SUPFAM" id="SSF52540">
    <property type="entry name" value="P-loop containing nucleoside triphosphate hydrolases"/>
    <property type="match status" value="1"/>
</dbReference>
<dbReference type="InParanoid" id="G2QPG0"/>
<dbReference type="PRINTS" id="PR00449">
    <property type="entry name" value="RASTRNSFRMNG"/>
</dbReference>
<dbReference type="InterPro" id="IPR027417">
    <property type="entry name" value="P-loop_NTPase"/>
</dbReference>